<name>A0ABP6A7K4_9ACTN</name>
<feature type="region of interest" description="Disordered" evidence="1">
    <location>
        <begin position="22"/>
        <end position="54"/>
    </location>
</feature>
<reference evidence="5" key="1">
    <citation type="journal article" date="2019" name="Int. J. Syst. Evol. Microbiol.">
        <title>The Global Catalogue of Microorganisms (GCM) 10K type strain sequencing project: providing services to taxonomists for standard genome sequencing and annotation.</title>
        <authorList>
            <consortium name="The Broad Institute Genomics Platform"/>
            <consortium name="The Broad Institute Genome Sequencing Center for Infectious Disease"/>
            <person name="Wu L."/>
            <person name="Ma J."/>
        </authorList>
    </citation>
    <scope>NUCLEOTIDE SEQUENCE [LARGE SCALE GENOMIC DNA]</scope>
    <source>
        <strain evidence="5">JCM 6307</strain>
    </source>
</reference>
<protein>
    <recommendedName>
        <fullName evidence="3">DUF732 domain-containing protein</fullName>
    </recommendedName>
</protein>
<feature type="chain" id="PRO_5046454188" description="DUF732 domain-containing protein" evidence="2">
    <location>
        <begin position="24"/>
        <end position="131"/>
    </location>
</feature>
<feature type="region of interest" description="Disordered" evidence="1">
    <location>
        <begin position="90"/>
        <end position="109"/>
    </location>
</feature>
<feature type="signal peptide" evidence="2">
    <location>
        <begin position="1"/>
        <end position="23"/>
    </location>
</feature>
<gene>
    <name evidence="4" type="ORF">GCM10010406_52750</name>
</gene>
<dbReference type="PROSITE" id="PS51257">
    <property type="entry name" value="PROKAR_LIPOPROTEIN"/>
    <property type="match status" value="1"/>
</dbReference>
<feature type="compositionally biased region" description="Low complexity" evidence="1">
    <location>
        <begin position="38"/>
        <end position="54"/>
    </location>
</feature>
<evidence type="ECO:0000313" key="4">
    <source>
        <dbReference type="EMBL" id="GAA2509770.1"/>
    </source>
</evidence>
<feature type="domain" description="DUF732" evidence="3">
    <location>
        <begin position="61"/>
        <end position="130"/>
    </location>
</feature>
<evidence type="ECO:0000256" key="1">
    <source>
        <dbReference type="SAM" id="MobiDB-lite"/>
    </source>
</evidence>
<evidence type="ECO:0000259" key="3">
    <source>
        <dbReference type="Pfam" id="PF05305"/>
    </source>
</evidence>
<feature type="compositionally biased region" description="Basic and acidic residues" evidence="1">
    <location>
        <begin position="90"/>
        <end position="105"/>
    </location>
</feature>
<proteinExistence type="predicted"/>
<sequence>MKRTAATTVVVCALALAGASACAGESQQEPAPRPPASSPASQPPVSTLPSSVPSFDDARRQAFLAALRLVDGGLAADEDKSVEQARTACEDLARGEDEGTVRDGTAEALGTSRDKASAFVTAARTTLCPQE</sequence>
<accession>A0ABP6A7K4</accession>
<keyword evidence="5" id="KW-1185">Reference proteome</keyword>
<evidence type="ECO:0000313" key="5">
    <source>
        <dbReference type="Proteomes" id="UP001501358"/>
    </source>
</evidence>
<dbReference type="Proteomes" id="UP001501358">
    <property type="component" value="Unassembled WGS sequence"/>
</dbReference>
<keyword evidence="2" id="KW-0732">Signal</keyword>
<dbReference type="Pfam" id="PF05305">
    <property type="entry name" value="DUF732"/>
    <property type="match status" value="1"/>
</dbReference>
<comment type="caution">
    <text evidence="4">The sequence shown here is derived from an EMBL/GenBank/DDBJ whole genome shotgun (WGS) entry which is preliminary data.</text>
</comment>
<dbReference type="RefSeq" id="WP_344385960.1">
    <property type="nucleotide sequence ID" value="NZ_BAAATA010000049.1"/>
</dbReference>
<evidence type="ECO:0000256" key="2">
    <source>
        <dbReference type="SAM" id="SignalP"/>
    </source>
</evidence>
<organism evidence="4 5">
    <name type="scientific">Streptomyces thermolineatus</name>
    <dbReference type="NCBI Taxonomy" id="44033"/>
    <lineage>
        <taxon>Bacteria</taxon>
        <taxon>Bacillati</taxon>
        <taxon>Actinomycetota</taxon>
        <taxon>Actinomycetes</taxon>
        <taxon>Kitasatosporales</taxon>
        <taxon>Streptomycetaceae</taxon>
        <taxon>Streptomyces</taxon>
    </lineage>
</organism>
<dbReference type="EMBL" id="BAAATA010000049">
    <property type="protein sequence ID" value="GAA2509770.1"/>
    <property type="molecule type" value="Genomic_DNA"/>
</dbReference>
<dbReference type="InterPro" id="IPR007969">
    <property type="entry name" value="DUF732"/>
</dbReference>